<dbReference type="Proteomes" id="UP000053237">
    <property type="component" value="Unassembled WGS sequence"/>
</dbReference>
<proteinExistence type="predicted"/>
<comment type="caution">
    <text evidence="1">The sequence shown here is derived from an EMBL/GenBank/DDBJ whole genome shotgun (WGS) entry which is preliminary data.</text>
</comment>
<name>A0A024GS82_9STRA</name>
<dbReference type="EMBL" id="CAIX01000338">
    <property type="protein sequence ID" value="CCI49778.1"/>
    <property type="molecule type" value="Genomic_DNA"/>
</dbReference>
<evidence type="ECO:0000313" key="2">
    <source>
        <dbReference type="Proteomes" id="UP000053237"/>
    </source>
</evidence>
<keyword evidence="2" id="KW-1185">Reference proteome</keyword>
<accession>A0A024GS82</accession>
<gene>
    <name evidence="1" type="ORF">BN9_111880</name>
</gene>
<dbReference type="AlphaFoldDB" id="A0A024GS82"/>
<dbReference type="InParanoid" id="A0A024GS82"/>
<reference evidence="1 2" key="1">
    <citation type="submission" date="2012-05" db="EMBL/GenBank/DDBJ databases">
        <title>Recombination and specialization in a pathogen metapopulation.</title>
        <authorList>
            <person name="Gardiner A."/>
            <person name="Kemen E."/>
            <person name="Schultz-Larsen T."/>
            <person name="MacLean D."/>
            <person name="Van Oosterhout C."/>
            <person name="Jones J.D.G."/>
        </authorList>
    </citation>
    <scope>NUCLEOTIDE SEQUENCE [LARGE SCALE GENOMIC DNA]</scope>
    <source>
        <strain evidence="1 2">Ac Nc2</strain>
    </source>
</reference>
<protein>
    <submittedName>
        <fullName evidence="1">Uncharacterized protein</fullName>
    </submittedName>
</protein>
<organism evidence="1 2">
    <name type="scientific">Albugo candida</name>
    <dbReference type="NCBI Taxonomy" id="65357"/>
    <lineage>
        <taxon>Eukaryota</taxon>
        <taxon>Sar</taxon>
        <taxon>Stramenopiles</taxon>
        <taxon>Oomycota</taxon>
        <taxon>Peronosporomycetes</taxon>
        <taxon>Albuginales</taxon>
        <taxon>Albuginaceae</taxon>
        <taxon>Albugo</taxon>
    </lineage>
</organism>
<evidence type="ECO:0000313" key="1">
    <source>
        <dbReference type="EMBL" id="CCI49778.1"/>
    </source>
</evidence>
<sequence>MKSMSSTQKKNVAVDASNLSEEYSPFMQQETAVSSALFFTYFYPSSVNSSSFAPLAVSEVAFPSENARRFKATERIVTATYRVRVTVARPYRWSHSSLSISQA</sequence>